<reference evidence="3" key="1">
    <citation type="submission" date="2017-02" db="UniProtKB">
        <authorList>
            <consortium name="WormBaseParasite"/>
        </authorList>
    </citation>
    <scope>IDENTIFICATION</scope>
</reference>
<evidence type="ECO:0000313" key="2">
    <source>
        <dbReference type="Proteomes" id="UP000267029"/>
    </source>
</evidence>
<sequence length="120" mass="12762">MYERPSMIVCQAVGADGRVAGQLCCGVSLNATLKFTRIQLRIPLRVASSSCYFSWLADSRLPPCPRGTPRDVTVSTTACKCASTPKDPSVIICGCFPSRNCGAVTQLCPTPTSLLMALTC</sequence>
<name>A0A0R3UJY2_MESCO</name>
<reference evidence="1 2" key="2">
    <citation type="submission" date="2018-10" db="EMBL/GenBank/DDBJ databases">
        <authorList>
            <consortium name="Pathogen Informatics"/>
        </authorList>
    </citation>
    <scope>NUCLEOTIDE SEQUENCE [LARGE SCALE GENOMIC DNA]</scope>
</reference>
<gene>
    <name evidence="1" type="ORF">MCOS_LOCUS7851</name>
</gene>
<keyword evidence="2" id="KW-1185">Reference proteome</keyword>
<evidence type="ECO:0000313" key="1">
    <source>
        <dbReference type="EMBL" id="VDD81848.1"/>
    </source>
</evidence>
<protein>
    <submittedName>
        <fullName evidence="1 3">Uncharacterized protein</fullName>
    </submittedName>
</protein>
<dbReference type="AlphaFoldDB" id="A0A0R3UJY2"/>
<evidence type="ECO:0000313" key="3">
    <source>
        <dbReference type="WBParaSite" id="MCOS_0000785001-mRNA-1"/>
    </source>
</evidence>
<dbReference type="EMBL" id="UXSR01005417">
    <property type="protein sequence ID" value="VDD81848.1"/>
    <property type="molecule type" value="Genomic_DNA"/>
</dbReference>
<accession>A0A0R3UJY2</accession>
<dbReference type="Proteomes" id="UP000267029">
    <property type="component" value="Unassembled WGS sequence"/>
</dbReference>
<proteinExistence type="predicted"/>
<organism evidence="3">
    <name type="scientific">Mesocestoides corti</name>
    <name type="common">Flatworm</name>
    <dbReference type="NCBI Taxonomy" id="53468"/>
    <lineage>
        <taxon>Eukaryota</taxon>
        <taxon>Metazoa</taxon>
        <taxon>Spiralia</taxon>
        <taxon>Lophotrochozoa</taxon>
        <taxon>Platyhelminthes</taxon>
        <taxon>Cestoda</taxon>
        <taxon>Eucestoda</taxon>
        <taxon>Cyclophyllidea</taxon>
        <taxon>Mesocestoididae</taxon>
        <taxon>Mesocestoides</taxon>
    </lineage>
</organism>
<dbReference type="WBParaSite" id="MCOS_0000785001-mRNA-1">
    <property type="protein sequence ID" value="MCOS_0000785001-mRNA-1"/>
    <property type="gene ID" value="MCOS_0000785001"/>
</dbReference>